<proteinExistence type="predicted"/>
<keyword evidence="5" id="KW-0238">DNA-binding</keyword>
<dbReference type="STRING" id="13370.A0A448YSI0"/>
<feature type="region of interest" description="Disordered" evidence="8">
    <location>
        <begin position="103"/>
        <end position="138"/>
    </location>
</feature>
<dbReference type="InterPro" id="IPR001138">
    <property type="entry name" value="Zn2Cys6_DnaBD"/>
</dbReference>
<dbReference type="OrthoDB" id="2595934at2759"/>
<dbReference type="GO" id="GO:0008270">
    <property type="term" value="F:zinc ion binding"/>
    <property type="evidence" value="ECO:0007669"/>
    <property type="project" value="InterPro"/>
</dbReference>
<evidence type="ECO:0000256" key="8">
    <source>
        <dbReference type="SAM" id="MobiDB-lite"/>
    </source>
</evidence>
<dbReference type="AlphaFoldDB" id="A0A448YSI0"/>
<evidence type="ECO:0000256" key="7">
    <source>
        <dbReference type="ARBA" id="ARBA00023242"/>
    </source>
</evidence>
<dbReference type="SMART" id="SM00066">
    <property type="entry name" value="GAL4"/>
    <property type="match status" value="1"/>
</dbReference>
<keyword evidence="7" id="KW-0539">Nucleus</keyword>
<keyword evidence="3" id="KW-0862">Zinc</keyword>
<dbReference type="PROSITE" id="PS00463">
    <property type="entry name" value="ZN2_CY6_FUNGAL_1"/>
    <property type="match status" value="1"/>
</dbReference>
<reference evidence="10 11" key="1">
    <citation type="submission" date="2018-12" db="EMBL/GenBank/DDBJ databases">
        <authorList>
            <person name="Tiukova I."/>
            <person name="Dainat J."/>
        </authorList>
    </citation>
    <scope>NUCLEOTIDE SEQUENCE [LARGE SCALE GENOMIC DNA]</scope>
</reference>
<evidence type="ECO:0000259" key="9">
    <source>
        <dbReference type="PROSITE" id="PS50048"/>
    </source>
</evidence>
<dbReference type="PANTHER" id="PTHR31845:SF34">
    <property type="entry name" value="TRANSCRIPTIONAL ACTIVATOR OF PROTEASES PRTT"/>
    <property type="match status" value="1"/>
</dbReference>
<feature type="region of interest" description="Disordered" evidence="8">
    <location>
        <begin position="268"/>
        <end position="292"/>
    </location>
</feature>
<evidence type="ECO:0000256" key="5">
    <source>
        <dbReference type="ARBA" id="ARBA00023125"/>
    </source>
</evidence>
<dbReference type="GO" id="GO:0000981">
    <property type="term" value="F:DNA-binding transcription factor activity, RNA polymerase II-specific"/>
    <property type="evidence" value="ECO:0007669"/>
    <property type="project" value="InterPro"/>
</dbReference>
<comment type="subcellular location">
    <subcellularLocation>
        <location evidence="1">Nucleus</location>
    </subcellularLocation>
</comment>
<evidence type="ECO:0000256" key="2">
    <source>
        <dbReference type="ARBA" id="ARBA00022723"/>
    </source>
</evidence>
<dbReference type="PROSITE" id="PS50048">
    <property type="entry name" value="ZN2_CY6_FUNGAL_2"/>
    <property type="match status" value="1"/>
</dbReference>
<evidence type="ECO:0000256" key="4">
    <source>
        <dbReference type="ARBA" id="ARBA00023015"/>
    </source>
</evidence>
<evidence type="ECO:0000256" key="3">
    <source>
        <dbReference type="ARBA" id="ARBA00022833"/>
    </source>
</evidence>
<keyword evidence="11" id="KW-1185">Reference proteome</keyword>
<keyword evidence="4" id="KW-0805">Transcription regulation</keyword>
<dbReference type="SUPFAM" id="SSF57701">
    <property type="entry name" value="Zn2/Cys6 DNA-binding domain"/>
    <property type="match status" value="1"/>
</dbReference>
<dbReference type="Proteomes" id="UP000290900">
    <property type="component" value="Unassembled WGS sequence"/>
</dbReference>
<evidence type="ECO:0000256" key="1">
    <source>
        <dbReference type="ARBA" id="ARBA00004123"/>
    </source>
</evidence>
<dbReference type="InParanoid" id="A0A448YSI0"/>
<dbReference type="GO" id="GO:0005634">
    <property type="term" value="C:nucleus"/>
    <property type="evidence" value="ECO:0007669"/>
    <property type="project" value="UniProtKB-SubCell"/>
</dbReference>
<keyword evidence="6" id="KW-0804">Transcription</keyword>
<evidence type="ECO:0000313" key="11">
    <source>
        <dbReference type="Proteomes" id="UP000290900"/>
    </source>
</evidence>
<dbReference type="InterPro" id="IPR036864">
    <property type="entry name" value="Zn2-C6_fun-type_DNA-bd_sf"/>
</dbReference>
<dbReference type="Pfam" id="PF00172">
    <property type="entry name" value="Zn_clus"/>
    <property type="match status" value="1"/>
</dbReference>
<dbReference type="CDD" id="cd00067">
    <property type="entry name" value="GAL4"/>
    <property type="match status" value="1"/>
</dbReference>
<dbReference type="EMBL" id="CAACVR010000056">
    <property type="protein sequence ID" value="VEU23866.1"/>
    <property type="molecule type" value="Genomic_DNA"/>
</dbReference>
<gene>
    <name evidence="10" type="ORF">BRENAR_LOCUS4595</name>
</gene>
<accession>A0A448YSI0</accession>
<protein>
    <submittedName>
        <fullName evidence="10">DEKNAAC104909</fullName>
    </submittedName>
</protein>
<evidence type="ECO:0000313" key="10">
    <source>
        <dbReference type="EMBL" id="VEU23866.1"/>
    </source>
</evidence>
<dbReference type="InterPro" id="IPR051089">
    <property type="entry name" value="prtT"/>
</dbReference>
<name>A0A448YSI0_BRENA</name>
<dbReference type="GO" id="GO:0000976">
    <property type="term" value="F:transcription cis-regulatory region binding"/>
    <property type="evidence" value="ECO:0007669"/>
    <property type="project" value="TreeGrafter"/>
</dbReference>
<keyword evidence="2" id="KW-0479">Metal-binding</keyword>
<evidence type="ECO:0000256" key="6">
    <source>
        <dbReference type="ARBA" id="ARBA00023163"/>
    </source>
</evidence>
<dbReference type="Gene3D" id="4.10.240.10">
    <property type="entry name" value="Zn(2)-C6 fungal-type DNA-binding domain"/>
    <property type="match status" value="1"/>
</dbReference>
<dbReference type="PANTHER" id="PTHR31845">
    <property type="entry name" value="FINGER DOMAIN PROTEIN, PUTATIVE-RELATED"/>
    <property type="match status" value="1"/>
</dbReference>
<feature type="domain" description="Zn(2)-C6 fungal-type" evidence="9">
    <location>
        <begin position="50"/>
        <end position="82"/>
    </location>
</feature>
<feature type="compositionally biased region" description="Low complexity" evidence="8">
    <location>
        <begin position="270"/>
        <end position="286"/>
    </location>
</feature>
<organism evidence="10 11">
    <name type="scientific">Brettanomyces naardenensis</name>
    <name type="common">Yeast</name>
    <dbReference type="NCBI Taxonomy" id="13370"/>
    <lineage>
        <taxon>Eukaryota</taxon>
        <taxon>Fungi</taxon>
        <taxon>Dikarya</taxon>
        <taxon>Ascomycota</taxon>
        <taxon>Saccharomycotina</taxon>
        <taxon>Pichiomycetes</taxon>
        <taxon>Pichiales</taxon>
        <taxon>Pichiaceae</taxon>
        <taxon>Brettanomyces</taxon>
    </lineage>
</organism>
<sequence>MSDQESQSGLTLKEDYDYVEAGYLESSGKDNKSVAKHAKRRYKFQRAEVACVECRKAKTRCNYVKNGTSCFRCENLSLKCSLGKKRGKQVTVSNFQKTAELSKRQESHSIVHQRKKRKLSQDDEQSDELVMGSSDPNDLHSSLTQFQALSRSHFEILSSKLERISTQLDSLVESTINDGNTTEEELEEAGEKIESDVSGSIPTHSDELIANPNIYSSLVPFIPFGQQMEYPAGQLSPDQAPTFLINPNRSGEESTLHQQADDAPIVTINSDKSSSTSSHSSQVSVSRTDQEPDPFFFTETPCSDMQRVEAFLGLPLSSSFRTKTDYSVLKQTYAKFDIISRKLSDYETFARLIEVCRLHYQQFLPLSVGANVRQWLDVMRFRCPLLLDTYILLGLRHCVPEIGHISGLEIPLVQTVFQLLTISMCEVPQSKEFLECICLLSQFSMSLSYQRLPFDGWWLTSYGLLHIFSKEIGLTFFLDAGSPAEKIESSRLLNCMMLGHLSHCIFTGKPCMIDGQMLHKCRYSLNLSEMSPADIRISAEFSILLVLYEQLRAKEPLRVSLKLLQDTVNGFNYIGDSRISSCIRIKYNFARVMLTRRYIMRNAHRKGEKDFESFLTQMINDGTEISTVAMRLDNNMLSNWSDIDLFIIFLNSFFLLGIKKMGLISEVNGDVLIIDCCNKFLQCCEIIQKNQARSCNGFILQLSSIIAGFKGVLFPGT</sequence>